<feature type="binding site" evidence="7">
    <location>
        <position position="161"/>
    </location>
    <ligand>
        <name>L-aspartate</name>
        <dbReference type="ChEBI" id="CHEBI:29991"/>
    </ligand>
</feature>
<feature type="binding site" evidence="7">
    <location>
        <position position="78"/>
    </location>
    <ligand>
        <name>L-aspartate</name>
        <dbReference type="ChEBI" id="CHEBI:29991"/>
    </ligand>
</feature>
<dbReference type="GO" id="GO:0044205">
    <property type="term" value="P:'de novo' UMP biosynthetic process"/>
    <property type="evidence" value="ECO:0007669"/>
    <property type="project" value="UniProtKB-UniRule"/>
</dbReference>
<dbReference type="InterPro" id="IPR006132">
    <property type="entry name" value="Asp/Orn_carbamoyltranf_P-bd"/>
</dbReference>
<feature type="binding site" evidence="7">
    <location>
        <position position="255"/>
    </location>
    <ligand>
        <name>carbamoyl phosphate</name>
        <dbReference type="ChEBI" id="CHEBI:58228"/>
    </ligand>
</feature>
<dbReference type="Pfam" id="PF02729">
    <property type="entry name" value="OTCace_N"/>
    <property type="match status" value="1"/>
</dbReference>
<dbReference type="InterPro" id="IPR036901">
    <property type="entry name" value="Asp/Orn_carbamoylTrfase_sf"/>
</dbReference>
<dbReference type="Gene3D" id="3.40.50.1370">
    <property type="entry name" value="Aspartate/ornithine carbamoyltransferase"/>
    <property type="match status" value="2"/>
</dbReference>
<feature type="binding site" evidence="7">
    <location>
        <position position="50"/>
    </location>
    <ligand>
        <name>carbamoyl phosphate</name>
        <dbReference type="ChEBI" id="CHEBI:58228"/>
    </ligand>
</feature>
<feature type="binding site" evidence="7">
    <location>
        <position position="254"/>
    </location>
    <ligand>
        <name>carbamoyl phosphate</name>
        <dbReference type="ChEBI" id="CHEBI:58228"/>
    </ligand>
</feature>
<accession>A0A7S8HEW1</accession>
<reference evidence="10 11" key="1">
    <citation type="submission" date="2019-07" db="EMBL/GenBank/DDBJ databases">
        <title>Genome sequence of 2 isolates from Red Sea Mangroves.</title>
        <authorList>
            <person name="Sefrji F."/>
            <person name="Michoud G."/>
            <person name="Merlino G."/>
            <person name="Daffonchio D."/>
        </authorList>
    </citation>
    <scope>NUCLEOTIDE SEQUENCE [LARGE SCALE GENOMIC DNA]</scope>
    <source>
        <strain evidence="10 11">R1DC41</strain>
    </source>
</reference>
<dbReference type="InterPro" id="IPR006131">
    <property type="entry name" value="Asp_carbamoyltransf_Asp/Orn-bd"/>
</dbReference>
<feature type="domain" description="Aspartate/ornithine carbamoyltransferase carbamoyl-P binding" evidence="9">
    <location>
        <begin position="2"/>
        <end position="141"/>
    </location>
</feature>
<gene>
    <name evidence="7" type="primary">pyrB</name>
    <name evidence="10" type="ORF">G8O30_04540</name>
</gene>
<dbReference type="EC" id="2.1.3.2" evidence="7"/>
<dbReference type="Pfam" id="PF00185">
    <property type="entry name" value="OTCace"/>
    <property type="match status" value="1"/>
</dbReference>
<comment type="subunit">
    <text evidence="7">Heterododecamer (2C3:3R2) of six catalytic PyrB chains organized as two trimers (C3), and six regulatory PyrI chains organized as three dimers (R2).</text>
</comment>
<evidence type="ECO:0000256" key="1">
    <source>
        <dbReference type="ARBA" id="ARBA00004852"/>
    </source>
</evidence>
<dbReference type="FunFam" id="3.40.50.1370:FF:000011">
    <property type="entry name" value="Aspartate carbamoyltransferase"/>
    <property type="match status" value="1"/>
</dbReference>
<dbReference type="HAMAP" id="MF_00001">
    <property type="entry name" value="Asp_carb_tr"/>
    <property type="match status" value="1"/>
</dbReference>
<keyword evidence="3 7" id="KW-0808">Transferase</keyword>
<dbReference type="SUPFAM" id="SSF53671">
    <property type="entry name" value="Aspartate/ornithine carbamoyltransferase"/>
    <property type="match status" value="1"/>
</dbReference>
<dbReference type="UniPathway" id="UPA00070">
    <property type="reaction ID" value="UER00116"/>
</dbReference>
<evidence type="ECO:0000313" key="10">
    <source>
        <dbReference type="EMBL" id="QPC46279.1"/>
    </source>
</evidence>
<feature type="binding site" evidence="7">
    <location>
        <position position="128"/>
    </location>
    <ligand>
        <name>carbamoyl phosphate</name>
        <dbReference type="ChEBI" id="CHEBI:58228"/>
    </ligand>
</feature>
<name>A0A7S8HEW1_9BACI</name>
<evidence type="ECO:0000256" key="7">
    <source>
        <dbReference type="HAMAP-Rule" id="MF_00001"/>
    </source>
</evidence>
<dbReference type="NCBIfam" id="NF002032">
    <property type="entry name" value="PRK00856.1"/>
    <property type="match status" value="1"/>
</dbReference>
<evidence type="ECO:0000256" key="6">
    <source>
        <dbReference type="ARBA" id="ARBA00048859"/>
    </source>
</evidence>
<proteinExistence type="inferred from homology"/>
<feature type="binding site" evidence="7">
    <location>
        <position position="100"/>
    </location>
    <ligand>
        <name>carbamoyl phosphate</name>
        <dbReference type="ChEBI" id="CHEBI:58228"/>
    </ligand>
</feature>
<dbReference type="InterPro" id="IPR006130">
    <property type="entry name" value="Asp/Orn_carbamoylTrfase"/>
</dbReference>
<feature type="binding site" evidence="7">
    <location>
        <position position="131"/>
    </location>
    <ligand>
        <name>carbamoyl phosphate</name>
        <dbReference type="ChEBI" id="CHEBI:58228"/>
    </ligand>
</feature>
<comment type="similarity">
    <text evidence="2 7">Belongs to the aspartate/ornithine carbamoyltransferase superfamily. ATCase family.</text>
</comment>
<evidence type="ECO:0000256" key="4">
    <source>
        <dbReference type="ARBA" id="ARBA00022975"/>
    </source>
</evidence>
<keyword evidence="11" id="KW-1185">Reference proteome</keyword>
<dbReference type="InterPro" id="IPR002082">
    <property type="entry name" value="Asp_carbamoyltransf"/>
</dbReference>
<dbReference type="GO" id="GO:0016597">
    <property type="term" value="F:amino acid binding"/>
    <property type="evidence" value="ECO:0007669"/>
    <property type="project" value="InterPro"/>
</dbReference>
<sequence length="298" mass="34487">MKHALKMCQWDEQDIMELIKLAKQMEEGSYENRRKQPYVVANLFYEPSTRTKSSFEMAQVKLGYKRIPFDVAHSSVQKGESLYDTVKTFEAIGVDALVIRHEQENYYKEWIDQVTIPIINGGDGCGQHPTQSLLDLYTIYESFGSFKGLKVGIAGDLRHSRVARSNVEILHRLGATIILASPEEWKDESLMQYGEYCSMDELCEVVDVLMLLRVQRERHVEQMHSNQANYLEVFGLTERRMSFLKRESIIMHPAPINRGVEIADQLVEHPKSRIFTQMKNGVFVRMALHEKIRLGGWK</sequence>
<dbReference type="GO" id="GO:0006207">
    <property type="term" value="P:'de novo' pyrimidine nucleobase biosynthetic process"/>
    <property type="evidence" value="ECO:0007669"/>
    <property type="project" value="InterPro"/>
</dbReference>
<evidence type="ECO:0000256" key="3">
    <source>
        <dbReference type="ARBA" id="ARBA00022679"/>
    </source>
</evidence>
<dbReference type="PROSITE" id="PS00097">
    <property type="entry name" value="CARBAMOYLTRANSFERASE"/>
    <property type="match status" value="1"/>
</dbReference>
<dbReference type="GO" id="GO:0005829">
    <property type="term" value="C:cytosol"/>
    <property type="evidence" value="ECO:0007669"/>
    <property type="project" value="TreeGrafter"/>
</dbReference>
<comment type="pathway">
    <text evidence="1 7">Pyrimidine metabolism; UMP biosynthesis via de novo pathway; (S)-dihydroorotate from bicarbonate: step 2/3.</text>
</comment>
<dbReference type="EMBL" id="CP049742">
    <property type="protein sequence ID" value="QPC46279.1"/>
    <property type="molecule type" value="Genomic_DNA"/>
</dbReference>
<evidence type="ECO:0000259" key="9">
    <source>
        <dbReference type="Pfam" id="PF02729"/>
    </source>
</evidence>
<dbReference type="RefSeq" id="WP_239673804.1">
    <property type="nucleotide sequence ID" value="NZ_CP049742.1"/>
</dbReference>
<dbReference type="PRINTS" id="PR00100">
    <property type="entry name" value="AOTCASE"/>
</dbReference>
<dbReference type="GO" id="GO:0004070">
    <property type="term" value="F:aspartate carbamoyltransferase activity"/>
    <property type="evidence" value="ECO:0007669"/>
    <property type="project" value="UniProtKB-UniRule"/>
</dbReference>
<dbReference type="KEGG" id="mcui:G8O30_04540"/>
<comment type="function">
    <text evidence="5 7">Catalyzes the condensation of carbamoyl phosphate and aspartate to form carbamoyl aspartate and inorganic phosphate, the committed step in the de novo pyrimidine nucleotide biosynthesis pathway.</text>
</comment>
<feature type="binding site" evidence="7">
    <location>
        <position position="51"/>
    </location>
    <ligand>
        <name>carbamoyl phosphate</name>
        <dbReference type="ChEBI" id="CHEBI:58228"/>
    </ligand>
</feature>
<keyword evidence="4 7" id="KW-0665">Pyrimidine biosynthesis</keyword>
<dbReference type="PRINTS" id="PR00101">
    <property type="entry name" value="ATCASE"/>
</dbReference>
<dbReference type="PANTHER" id="PTHR45753:SF6">
    <property type="entry name" value="ASPARTATE CARBAMOYLTRANSFERASE"/>
    <property type="match status" value="1"/>
</dbReference>
<evidence type="ECO:0000256" key="2">
    <source>
        <dbReference type="ARBA" id="ARBA00008896"/>
    </source>
</evidence>
<dbReference type="Proteomes" id="UP000593626">
    <property type="component" value="Chromosome"/>
</dbReference>
<feature type="binding site" evidence="7">
    <location>
        <position position="213"/>
    </location>
    <ligand>
        <name>L-aspartate</name>
        <dbReference type="ChEBI" id="CHEBI:29991"/>
    </ligand>
</feature>
<evidence type="ECO:0000256" key="5">
    <source>
        <dbReference type="ARBA" id="ARBA00043884"/>
    </source>
</evidence>
<evidence type="ECO:0000313" key="11">
    <source>
        <dbReference type="Proteomes" id="UP000593626"/>
    </source>
</evidence>
<dbReference type="GO" id="GO:0006520">
    <property type="term" value="P:amino acid metabolic process"/>
    <property type="evidence" value="ECO:0007669"/>
    <property type="project" value="InterPro"/>
</dbReference>
<comment type="catalytic activity">
    <reaction evidence="6 7">
        <text>carbamoyl phosphate + L-aspartate = N-carbamoyl-L-aspartate + phosphate + H(+)</text>
        <dbReference type="Rhea" id="RHEA:20013"/>
        <dbReference type="ChEBI" id="CHEBI:15378"/>
        <dbReference type="ChEBI" id="CHEBI:29991"/>
        <dbReference type="ChEBI" id="CHEBI:32814"/>
        <dbReference type="ChEBI" id="CHEBI:43474"/>
        <dbReference type="ChEBI" id="CHEBI:58228"/>
        <dbReference type="EC" id="2.1.3.2"/>
    </reaction>
</comment>
<feature type="domain" description="Aspartate/ornithine carbamoyltransferase Asp/Orn-binding" evidence="8">
    <location>
        <begin position="147"/>
        <end position="288"/>
    </location>
</feature>
<protein>
    <recommendedName>
        <fullName evidence="7">Aspartate carbamoyltransferase</fullName>
        <ecNumber evidence="7">2.1.3.2</ecNumber>
    </recommendedName>
    <alternativeName>
        <fullName evidence="7">Aspartate transcarbamylase</fullName>
        <shortName evidence="7">ATCase</shortName>
    </alternativeName>
</protein>
<organism evidence="10 11">
    <name type="scientific">Mangrovibacillus cuniculi</name>
    <dbReference type="NCBI Taxonomy" id="2593652"/>
    <lineage>
        <taxon>Bacteria</taxon>
        <taxon>Bacillati</taxon>
        <taxon>Bacillota</taxon>
        <taxon>Bacilli</taxon>
        <taxon>Bacillales</taxon>
        <taxon>Bacillaceae</taxon>
        <taxon>Mangrovibacillus</taxon>
    </lineage>
</organism>
<dbReference type="PANTHER" id="PTHR45753">
    <property type="entry name" value="ORNITHINE CARBAMOYLTRANSFERASE, MITOCHONDRIAL"/>
    <property type="match status" value="1"/>
</dbReference>
<dbReference type="NCBIfam" id="TIGR00670">
    <property type="entry name" value="asp_carb_tr"/>
    <property type="match status" value="1"/>
</dbReference>
<evidence type="ECO:0000259" key="8">
    <source>
        <dbReference type="Pfam" id="PF00185"/>
    </source>
</evidence>
<dbReference type="AlphaFoldDB" id="A0A7S8HEW1"/>